<comment type="caution">
    <text evidence="1">The sequence shown here is derived from an EMBL/GenBank/DDBJ whole genome shotgun (WGS) entry which is preliminary data.</text>
</comment>
<accession>A0A7J7HTZ7</accession>
<name>A0A7J7HTZ7_CAMSI</name>
<dbReference type="Proteomes" id="UP000593564">
    <property type="component" value="Unassembled WGS sequence"/>
</dbReference>
<proteinExistence type="predicted"/>
<evidence type="ECO:0000313" key="2">
    <source>
        <dbReference type="Proteomes" id="UP000593564"/>
    </source>
</evidence>
<sequence length="62" mass="7218">MSSEQTFTVTFLFSTGIINRINTFLNAKSMATKKEKTFKCASEMRNGYESFDLTRYNNNFNK</sequence>
<protein>
    <submittedName>
        <fullName evidence="1">Uncharacterized protein</fullName>
    </submittedName>
</protein>
<organism evidence="1 2">
    <name type="scientific">Camellia sinensis</name>
    <name type="common">Tea plant</name>
    <name type="synonym">Thea sinensis</name>
    <dbReference type="NCBI Taxonomy" id="4442"/>
    <lineage>
        <taxon>Eukaryota</taxon>
        <taxon>Viridiplantae</taxon>
        <taxon>Streptophyta</taxon>
        <taxon>Embryophyta</taxon>
        <taxon>Tracheophyta</taxon>
        <taxon>Spermatophyta</taxon>
        <taxon>Magnoliopsida</taxon>
        <taxon>eudicotyledons</taxon>
        <taxon>Gunneridae</taxon>
        <taxon>Pentapetalae</taxon>
        <taxon>asterids</taxon>
        <taxon>Ericales</taxon>
        <taxon>Theaceae</taxon>
        <taxon>Camellia</taxon>
    </lineage>
</organism>
<gene>
    <name evidence="1" type="ORF">HYC85_008587</name>
</gene>
<evidence type="ECO:0000313" key="1">
    <source>
        <dbReference type="EMBL" id="KAF5955731.1"/>
    </source>
</evidence>
<reference evidence="2" key="1">
    <citation type="journal article" date="2020" name="Nat. Commun.">
        <title>Genome assembly of wild tea tree DASZ reveals pedigree and selection history of tea varieties.</title>
        <authorList>
            <person name="Zhang W."/>
            <person name="Zhang Y."/>
            <person name="Qiu H."/>
            <person name="Guo Y."/>
            <person name="Wan H."/>
            <person name="Zhang X."/>
            <person name="Scossa F."/>
            <person name="Alseekh S."/>
            <person name="Zhang Q."/>
            <person name="Wang P."/>
            <person name="Xu L."/>
            <person name="Schmidt M.H."/>
            <person name="Jia X."/>
            <person name="Li D."/>
            <person name="Zhu A."/>
            <person name="Guo F."/>
            <person name="Chen W."/>
            <person name="Ni D."/>
            <person name="Usadel B."/>
            <person name="Fernie A.R."/>
            <person name="Wen W."/>
        </authorList>
    </citation>
    <scope>NUCLEOTIDE SEQUENCE [LARGE SCALE GENOMIC DNA]</scope>
    <source>
        <strain evidence="2">cv. G240</strain>
    </source>
</reference>
<dbReference type="EMBL" id="JACBKZ010000003">
    <property type="protein sequence ID" value="KAF5955731.1"/>
    <property type="molecule type" value="Genomic_DNA"/>
</dbReference>
<keyword evidence="2" id="KW-1185">Reference proteome</keyword>
<reference evidence="1 2" key="2">
    <citation type="submission" date="2020-07" db="EMBL/GenBank/DDBJ databases">
        <title>Genome assembly of wild tea tree DASZ reveals pedigree and selection history of tea varieties.</title>
        <authorList>
            <person name="Zhang W."/>
        </authorList>
    </citation>
    <scope>NUCLEOTIDE SEQUENCE [LARGE SCALE GENOMIC DNA]</scope>
    <source>
        <strain evidence="2">cv. G240</strain>
        <tissue evidence="1">Leaf</tissue>
    </source>
</reference>
<dbReference type="AlphaFoldDB" id="A0A7J7HTZ7"/>